<accession>A0A8J2RK95</accession>
<evidence type="ECO:0000313" key="1">
    <source>
        <dbReference type="EMBL" id="CAH0101468.1"/>
    </source>
</evidence>
<dbReference type="Proteomes" id="UP000789390">
    <property type="component" value="Unassembled WGS sequence"/>
</dbReference>
<name>A0A8J2RK95_9CRUS</name>
<dbReference type="EMBL" id="CAKKLH010000057">
    <property type="protein sequence ID" value="CAH0101468.1"/>
    <property type="molecule type" value="Genomic_DNA"/>
</dbReference>
<reference evidence="1" key="1">
    <citation type="submission" date="2021-11" db="EMBL/GenBank/DDBJ databases">
        <authorList>
            <person name="Schell T."/>
        </authorList>
    </citation>
    <scope>NUCLEOTIDE SEQUENCE</scope>
    <source>
        <strain evidence="1">M5</strain>
    </source>
</reference>
<keyword evidence="2" id="KW-1185">Reference proteome</keyword>
<comment type="caution">
    <text evidence="1">The sequence shown here is derived from an EMBL/GenBank/DDBJ whole genome shotgun (WGS) entry which is preliminary data.</text>
</comment>
<dbReference type="AlphaFoldDB" id="A0A8J2RK95"/>
<organism evidence="1 2">
    <name type="scientific">Daphnia galeata</name>
    <dbReference type="NCBI Taxonomy" id="27404"/>
    <lineage>
        <taxon>Eukaryota</taxon>
        <taxon>Metazoa</taxon>
        <taxon>Ecdysozoa</taxon>
        <taxon>Arthropoda</taxon>
        <taxon>Crustacea</taxon>
        <taxon>Branchiopoda</taxon>
        <taxon>Diplostraca</taxon>
        <taxon>Cladocera</taxon>
        <taxon>Anomopoda</taxon>
        <taxon>Daphniidae</taxon>
        <taxon>Daphnia</taxon>
    </lineage>
</organism>
<gene>
    <name evidence="1" type="ORF">DGAL_LOCUS3800</name>
</gene>
<proteinExistence type="predicted"/>
<sequence length="181" mass="19909">MRFIFQVLLLDKDCGRPVKVGEPVLVALVLACNSSVCFTTFDMYDMYSVRQTTCTTGGLNSGVERQRSERAAIASYLSVCSPEAFDVCSFGVRSTRFKEVSENQDVLRLNPGKANCPPGCCPAKGRAAPPRRGAAPFPANRAVAPLAATTKKSSKREDDVELLHLEMFEGEQWPQRGQRKM</sequence>
<protein>
    <submittedName>
        <fullName evidence="1">Uncharacterized protein</fullName>
    </submittedName>
</protein>
<evidence type="ECO:0000313" key="2">
    <source>
        <dbReference type="Proteomes" id="UP000789390"/>
    </source>
</evidence>